<proteinExistence type="predicted"/>
<protein>
    <submittedName>
        <fullName evidence="1">Uncharacterized protein</fullName>
    </submittedName>
</protein>
<accession>A0AC60PJP0</accession>
<gene>
    <name evidence="1" type="ORF">HPB47_003384</name>
</gene>
<organism evidence="1 2">
    <name type="scientific">Ixodes persulcatus</name>
    <name type="common">Taiga tick</name>
    <dbReference type="NCBI Taxonomy" id="34615"/>
    <lineage>
        <taxon>Eukaryota</taxon>
        <taxon>Metazoa</taxon>
        <taxon>Ecdysozoa</taxon>
        <taxon>Arthropoda</taxon>
        <taxon>Chelicerata</taxon>
        <taxon>Arachnida</taxon>
        <taxon>Acari</taxon>
        <taxon>Parasitiformes</taxon>
        <taxon>Ixodida</taxon>
        <taxon>Ixodoidea</taxon>
        <taxon>Ixodidae</taxon>
        <taxon>Ixodinae</taxon>
        <taxon>Ixodes</taxon>
    </lineage>
</organism>
<reference evidence="1 2" key="1">
    <citation type="journal article" date="2020" name="Cell">
        <title>Large-Scale Comparative Analyses of Tick Genomes Elucidate Their Genetic Diversity and Vector Capacities.</title>
        <authorList>
            <consortium name="Tick Genome and Microbiome Consortium (TIGMIC)"/>
            <person name="Jia N."/>
            <person name="Wang J."/>
            <person name="Shi W."/>
            <person name="Du L."/>
            <person name="Sun Y."/>
            <person name="Zhan W."/>
            <person name="Jiang J.F."/>
            <person name="Wang Q."/>
            <person name="Zhang B."/>
            <person name="Ji P."/>
            <person name="Bell-Sakyi L."/>
            <person name="Cui X.M."/>
            <person name="Yuan T.T."/>
            <person name="Jiang B.G."/>
            <person name="Yang W.F."/>
            <person name="Lam T.T."/>
            <person name="Chang Q.C."/>
            <person name="Ding S.J."/>
            <person name="Wang X.J."/>
            <person name="Zhu J.G."/>
            <person name="Ruan X.D."/>
            <person name="Zhao L."/>
            <person name="Wei J.T."/>
            <person name="Ye R.Z."/>
            <person name="Que T.C."/>
            <person name="Du C.H."/>
            <person name="Zhou Y.H."/>
            <person name="Cheng J.X."/>
            <person name="Dai P.F."/>
            <person name="Guo W.B."/>
            <person name="Han X.H."/>
            <person name="Huang E.J."/>
            <person name="Li L.F."/>
            <person name="Wei W."/>
            <person name="Gao Y.C."/>
            <person name="Liu J.Z."/>
            <person name="Shao H.Z."/>
            <person name="Wang X."/>
            <person name="Wang C.C."/>
            <person name="Yang T.C."/>
            <person name="Huo Q.B."/>
            <person name="Li W."/>
            <person name="Chen H.Y."/>
            <person name="Chen S.E."/>
            <person name="Zhou L.G."/>
            <person name="Ni X.B."/>
            <person name="Tian J.H."/>
            <person name="Sheng Y."/>
            <person name="Liu T."/>
            <person name="Pan Y.S."/>
            <person name="Xia L.Y."/>
            <person name="Li J."/>
            <person name="Zhao F."/>
            <person name="Cao W.C."/>
        </authorList>
    </citation>
    <scope>NUCLEOTIDE SEQUENCE [LARGE SCALE GENOMIC DNA]</scope>
    <source>
        <strain evidence="1">Iper-2018</strain>
    </source>
</reference>
<evidence type="ECO:0000313" key="1">
    <source>
        <dbReference type="EMBL" id="KAG0420604.1"/>
    </source>
</evidence>
<comment type="caution">
    <text evidence="1">The sequence shown here is derived from an EMBL/GenBank/DDBJ whole genome shotgun (WGS) entry which is preliminary data.</text>
</comment>
<keyword evidence="2" id="KW-1185">Reference proteome</keyword>
<sequence>MSDSGSDEEEQDEDDALEPTLTGTKLGKIVRSLLRSLSLDPRGCFRESLGSIAKALETVSQWRESSSAAKARSLLTSILDAEFVIATLALYDVLSVTLPLSRLLQNPDLEMNSASDIVKDTIVVLSEKRNPLNQRFPEEVLEVYSLNTLLPRHVNEKGAPGKLSILAAKYGVLLGMEDVALQTIIRAEFSLWAAKWRREQEKGPLPSTAVETLQESEPELYPNITTLLRSARWLRRDVCNDARTRHTLVSQDLGAAVESGKRARLAPRRPGYDSHPDRNWYQVTVDSMTCLLKSVVRRENGKGIEVQQNFAAYTSSHGHYLFSPDSPVAVEFKDNITCRIVTTTLVHEVHQWINPWISQVIRLYVSEDYVEFDWTLGPVPLKSSQGTLSGGHDVVTRFQSNLDNAGVFFTDSNGKLTVRRVAPLQRMLMREEVHFKVKAKRRSCVSLRSANSTGVWKPVGPSPAGGYAENVEANYYPVVSWLYLRDNATGLQMTLLPDRPQGGTGYRTGQLELMVLAASSINVQRRLTASDNKGLEDPLDDRGLNKKGMVIRGRHLLHVAPIEEAAVRVRAMANALVLAPVLSFSDATAPYSSDVKTRRFKGLATHLPMNVQLLTLYQDAPGRVLMRLEHMQPAVPPDELAVVNASIPIQALLSTYTMKNFREVSLTASRWKNSKFEPLRWTPSNRSALPGTEPRLDRSDAKGALTAVQLFTGEIRTFVADL</sequence>
<name>A0AC60PJP0_IXOPE</name>
<dbReference type="Proteomes" id="UP000805193">
    <property type="component" value="Unassembled WGS sequence"/>
</dbReference>
<dbReference type="EMBL" id="JABSTQ010010490">
    <property type="protein sequence ID" value="KAG0420604.1"/>
    <property type="molecule type" value="Genomic_DNA"/>
</dbReference>
<evidence type="ECO:0000313" key="2">
    <source>
        <dbReference type="Proteomes" id="UP000805193"/>
    </source>
</evidence>